<sequence length="2616" mass="286609">MMEMRTSSVTFVSVLLLVAMATVTEAAENDTCSFHEYFTCDPNADCIDRQGVFETCKCKSGFDGDGFQGEYHTGCLIIGSKNISCSGNDDCLEYDADCIDNICQCRSGYAQNDSTGACKDIDECKQNRCDENANCNNIPGSFACTCKAFFEGDGFYCKQICRVDSNCHVHAKCILKQCVCDDGYSGDGINCIDINECETGDDNCHINSECINNEGSFDCSCKPGYEGNGLTCTVVPQTCDAILQKNSKSQSGQYLIDPDGTGPIPAVTVECDMRSDNIGVTIVKVKVGVKFVSPWAPNFDLEYLATLDQIKKIANVSKYCYQEVAAQCRWNAVMLGGNTYWVDGNGDKQLTWGGSSVEGMCPCGQLDGFCQVRGSNCNCDGSASLVEDGGKILRRDLLPVQSVHMKLTGSQKFRTKIGPVVCSPKPFDIPKDCDEAKFRLNQKKDGALVIDIDGPDGDGEPVLVHCDMETYPHVGVTVVPLVASLPTGSGLNPIEYTIENNVVQKIVDFSQFCVQEASYTCKNSDLKGFYFTNMKSQMREFFPGGLSQTGMCPCGLTGSCSDPAESCNCNVKDGETRMDFGVEFNKENLPITAMFFNDIGTSDNQNASYTLSSLRCSQQSFSFEASCESYLRDRGRTYSYTYMLDPDGPEPRDGDQNNVSPFPVECQMHENPPHAVTVIRHESEGSRQVAGVLAYVYRMVDTLQLQKLIARAVYCTQSVTYTCNVLGPMHDASGDSIISWIGLDGNKHEYLHGQNGGSCQCGLINTCQGPGVCNCDGTSSTSDSGKLFNKLHLPAMNFTFADPKSSNDLNLGPLMCFDLRPTCSDLLEARNNRLSSEVFIPTNTPYTIDPDGADGEGPFVVFCKFPQTIISISPDGTNSTGNSPGEGVNKCFTITYNNGVSPAQIEALIERSNYCTQHLSYDCRNAPKTDHVFYKSCSGETQPGWGGSNGQPKCACGVTGTCSEGADALCNCDNEDGDIHTDEGWIHNKTRLPACEVCITLDPVTDTSTSRSASYKVTDLICNSGPIGLVGSCQDRRDADIVESATIFVDSDGPGVGNPPFPVFCRLEASPRTGTAEIRPREPEYPVPTNGTVVILYFVFDISYVYELVEESVYCEQAIYLLCGDAQVPADGRDMDDWEQGPNGTLSCKAGKCECKGDETYGGFVIVKGSLPAQFVQLPKGVQGTIYVKPMECYNVYKDCHEIKVKGAILPARINPESEYAIDPDGAGGVPLFAVTCDFTTDKSIGITQVDNSIDGQISVSGQRTSTEYTVPIEYPDASPEQIHVLANISNFCYQGIQYQCSNIPAMRLTMYDGEQSQSVGTGFGSTDGCPCTLTGECPKNQVCQCDAKGPMVTYDYGWVLDNDLLPIEKARFGPPQSDKEQGIATISGVRCGPKPFDIPMDCEDAYSKGFKTGDIMIMPSENVTPFFVYCDMDIVPGHGVTVIGNDKDDVPIELDLTNDTTINVTYNSVTIPQVEALTEFSKYCFIPAKYDCFGTQFLGLNKFYWNGKDNKEFRYFGNSDNIRQECSCGTDNHCGGNQSEPILLQRKCSCDSTEGEWRKDGGVLSIKDDLPLRSMTFLKNDIAGAQGKITLGKLYCSQVEYNPNECELDIHDCHNLANCENTNGGFECHCPVGLQGIKRDPLVANGRNCYDDDECATGVCQPDRADCTNTFGSFTCTCHDGYVMAAGSETVCNDINECANPDACSPHADCFNRPGNYVCRCKRGFRGDGFNCTSIGICSCFGDPHCLSFDGKWLHFQGDCQYTMATDGCKGQPPTFEVRSKHWNQNIRGLKGATWIEEVELILYHGGQNTTVTLKQGSKVWYNRELYPVPGTPDEHIDFRRFGSWIQVYTSVGVRVNWDGYQAVEVLVPQSFLDTTCGLCGNYNLNPHDDWKIGEYCPTPGSITNNANIFGNSYVVPGYKEKFPHCEADCNAPEPPKACTAAEKAEAAAYCNKLFLNEQFKECMEGIPKSALDGYILSCVDDLCLVKDNFDVIVCNHAKGMVKECSDNYGVVVTDWRTVDFCEPQCGLNMEYSYCGYPPVEGTCFDVESTAPLPAFNDTCREGCFCRDSFVMDSSGNECVPKEDCGCIYKGRYYQVGEQFVTANCEETWECQDTHKFSKSKLKCPELSECKLQGGIYGCHCNTGYIMVNGVCIFDPCGSEPCKDMPDAECKMVGKSYVCQCKMGFQGDCKNCEDIDECKTRTDNCTRYAECKNIPGSFTCTCRNGYKKIGDKCHDINECNDENVHKCPAGTKCYNTIGGFLCEPCSDNSPGKKCCYCKGSRCKENGEVCGTDGITYPSEKAIIVARCEQNLKWHELLVNYFGHCKTSCNNTECPPRQTCVEESPQKPVCVCDPCDKTKPENTEKPVCTDTLRLYPSMCAFIESMCNGDTDSEPSFDTSPCEEGRGSIPLSEWSPWSPCSVTCGVGEKSRTRERLDGQFYSSFNFDLEVTAKCYNDPCTDSPCFTEACNSTEVCLIDAFGAATCECPDCMYEGYEPVCASLGGKHHSFRNPCDAQKEACESGEPITILNEGRCGSTPLNCTLMPDFKVLRHPGCTNLRINKSKCSGGCGPFSNFCCNKINTKKTTFVLDCGENDPHPVTEEVTESCECDRLNLEEE</sequence>
<keyword evidence="1 7" id="KW-0245">EGF-like domain</keyword>
<dbReference type="PROSITE" id="PS50026">
    <property type="entry name" value="EGF_3"/>
    <property type="match status" value="8"/>
</dbReference>
<dbReference type="Pfam" id="PF07645">
    <property type="entry name" value="EGF_CA"/>
    <property type="match status" value="5"/>
</dbReference>
<dbReference type="InterPro" id="IPR036383">
    <property type="entry name" value="TSP1_rpt_sf"/>
</dbReference>
<feature type="domain" description="EGF-like" evidence="10">
    <location>
        <begin position="120"/>
        <end position="158"/>
    </location>
</feature>
<keyword evidence="2 8" id="KW-0732">Signal</keyword>
<dbReference type="PROSITE" id="PS01225">
    <property type="entry name" value="CTCK_2"/>
    <property type="match status" value="1"/>
</dbReference>
<feature type="domain" description="Kazal-like" evidence="12">
    <location>
        <begin position="2264"/>
        <end position="2327"/>
    </location>
</feature>
<dbReference type="NCBIfam" id="NF040941">
    <property type="entry name" value="GGGWT_bact"/>
    <property type="match status" value="1"/>
</dbReference>
<dbReference type="InterPro" id="IPR009030">
    <property type="entry name" value="Growth_fac_rcpt_cys_sf"/>
</dbReference>
<dbReference type="InterPro" id="IPR014853">
    <property type="entry name" value="VWF/SSPO/ZAN-like_Cys-rich_dom"/>
</dbReference>
<accession>A0A210PLT5</accession>
<feature type="domain" description="CTCK" evidence="9">
    <location>
        <begin position="2533"/>
        <end position="2614"/>
    </location>
</feature>
<feature type="signal peptide" evidence="8">
    <location>
        <begin position="1"/>
        <end position="26"/>
    </location>
</feature>
<dbReference type="InterPro" id="IPR036058">
    <property type="entry name" value="Kazal_dom_sf"/>
</dbReference>
<keyword evidence="6" id="KW-0325">Glycoprotein</keyword>
<proteinExistence type="predicted"/>
<dbReference type="InterPro" id="IPR000152">
    <property type="entry name" value="EGF-type_Asp/Asn_hydroxyl_site"/>
</dbReference>
<dbReference type="InterPro" id="IPR018097">
    <property type="entry name" value="EGF_Ca-bd_CS"/>
</dbReference>
<dbReference type="PROSITE" id="PS51233">
    <property type="entry name" value="VWFD"/>
    <property type="match status" value="1"/>
</dbReference>
<feature type="domain" description="EGF-like" evidence="10">
    <location>
        <begin position="1695"/>
        <end position="1734"/>
    </location>
</feature>
<dbReference type="PANTHER" id="PTHR24039">
    <property type="entry name" value="FIBRILLIN-RELATED"/>
    <property type="match status" value="1"/>
</dbReference>
<dbReference type="CDD" id="cd19941">
    <property type="entry name" value="TIL"/>
    <property type="match status" value="1"/>
</dbReference>
<dbReference type="SMART" id="SM00181">
    <property type="entry name" value="EGF"/>
    <property type="match status" value="11"/>
</dbReference>
<evidence type="ECO:0000256" key="3">
    <source>
        <dbReference type="ARBA" id="ARBA00022737"/>
    </source>
</evidence>
<dbReference type="SMART" id="SM00216">
    <property type="entry name" value="VWD"/>
    <property type="match status" value="1"/>
</dbReference>
<feature type="domain" description="EGF-like" evidence="10">
    <location>
        <begin position="193"/>
        <end position="233"/>
    </location>
</feature>
<dbReference type="FunFam" id="2.10.25.10:FF:000038">
    <property type="entry name" value="Fibrillin 2"/>
    <property type="match status" value="4"/>
</dbReference>
<dbReference type="InterPro" id="IPR036084">
    <property type="entry name" value="Ser_inhib-like_sf"/>
</dbReference>
<dbReference type="InterPro" id="IPR006207">
    <property type="entry name" value="Cys_knot_C"/>
</dbReference>
<dbReference type="Gene3D" id="2.20.100.10">
    <property type="entry name" value="Thrombospondin type-1 (TSP1) repeat"/>
    <property type="match status" value="1"/>
</dbReference>
<dbReference type="Gene3D" id="3.30.60.30">
    <property type="match status" value="3"/>
</dbReference>
<dbReference type="SMART" id="SM00209">
    <property type="entry name" value="TSP1"/>
    <property type="match status" value="1"/>
</dbReference>
<dbReference type="SMART" id="SM00280">
    <property type="entry name" value="KAZAL"/>
    <property type="match status" value="2"/>
</dbReference>
<dbReference type="PROSITE" id="PS01187">
    <property type="entry name" value="EGF_CA"/>
    <property type="match status" value="3"/>
</dbReference>
<dbReference type="OrthoDB" id="6059212at2759"/>
<dbReference type="EMBL" id="NEDP02005589">
    <property type="protein sequence ID" value="OWF37427.1"/>
    <property type="molecule type" value="Genomic_DNA"/>
</dbReference>
<evidence type="ECO:0000256" key="1">
    <source>
        <dbReference type="ARBA" id="ARBA00022536"/>
    </source>
</evidence>
<dbReference type="SUPFAM" id="SSF56496">
    <property type="entry name" value="Fibrinogen C-terminal domain-like"/>
    <property type="match status" value="1"/>
</dbReference>
<feature type="domain" description="EGF-like" evidence="10">
    <location>
        <begin position="28"/>
        <end position="68"/>
    </location>
</feature>
<feature type="domain" description="EGF-like" evidence="10">
    <location>
        <begin position="1652"/>
        <end position="1689"/>
    </location>
</feature>
<dbReference type="PROSITE" id="PS50092">
    <property type="entry name" value="TSP1"/>
    <property type="match status" value="1"/>
</dbReference>
<dbReference type="GO" id="GO:0005509">
    <property type="term" value="F:calcium ion binding"/>
    <property type="evidence" value="ECO:0007669"/>
    <property type="project" value="InterPro"/>
</dbReference>
<evidence type="ECO:0000256" key="6">
    <source>
        <dbReference type="ARBA" id="ARBA00023180"/>
    </source>
</evidence>
<evidence type="ECO:0000259" key="10">
    <source>
        <dbReference type="PROSITE" id="PS50026"/>
    </source>
</evidence>
<keyword evidence="5 7" id="KW-1015">Disulfide bond</keyword>
<dbReference type="InterPro" id="IPR049883">
    <property type="entry name" value="NOTCH1_EGF-like"/>
</dbReference>
<dbReference type="PROSITE" id="PS00010">
    <property type="entry name" value="ASX_HYDROXYL"/>
    <property type="match status" value="6"/>
</dbReference>
<evidence type="ECO:0000259" key="9">
    <source>
        <dbReference type="PROSITE" id="PS01225"/>
    </source>
</evidence>
<dbReference type="PROSITE" id="PS51465">
    <property type="entry name" value="KAZAL_2"/>
    <property type="match status" value="2"/>
</dbReference>
<evidence type="ECO:0000256" key="2">
    <source>
        <dbReference type="ARBA" id="ARBA00022729"/>
    </source>
</evidence>
<dbReference type="InterPro" id="IPR000742">
    <property type="entry name" value="EGF"/>
</dbReference>
<evidence type="ECO:0000256" key="4">
    <source>
        <dbReference type="ARBA" id="ARBA00022837"/>
    </source>
</evidence>
<organism evidence="13 14">
    <name type="scientific">Mizuhopecten yessoensis</name>
    <name type="common">Japanese scallop</name>
    <name type="synonym">Patinopecten yessoensis</name>
    <dbReference type="NCBI Taxonomy" id="6573"/>
    <lineage>
        <taxon>Eukaryota</taxon>
        <taxon>Metazoa</taxon>
        <taxon>Spiralia</taxon>
        <taxon>Lophotrochozoa</taxon>
        <taxon>Mollusca</taxon>
        <taxon>Bivalvia</taxon>
        <taxon>Autobranchia</taxon>
        <taxon>Pteriomorphia</taxon>
        <taxon>Pectinida</taxon>
        <taxon>Pectinoidea</taxon>
        <taxon>Pectinidae</taxon>
        <taxon>Mizuhopecten</taxon>
    </lineage>
</organism>
<protein>
    <submittedName>
        <fullName evidence="13">Zonadhesin</fullName>
    </submittedName>
</protein>
<dbReference type="Gene3D" id="2.10.25.10">
    <property type="entry name" value="Laminin"/>
    <property type="match status" value="10"/>
</dbReference>
<dbReference type="CDD" id="cd00104">
    <property type="entry name" value="KAZAL_FS"/>
    <property type="match status" value="1"/>
</dbReference>
<evidence type="ECO:0000259" key="12">
    <source>
        <dbReference type="PROSITE" id="PS51465"/>
    </source>
</evidence>
<feature type="domain" description="EGF-like" evidence="10">
    <location>
        <begin position="2154"/>
        <end position="2191"/>
    </location>
</feature>
<dbReference type="Gene3D" id="2.60.120.1000">
    <property type="match status" value="6"/>
</dbReference>
<dbReference type="InterPro" id="IPR000884">
    <property type="entry name" value="TSP1_rpt"/>
</dbReference>
<evidence type="ECO:0000256" key="8">
    <source>
        <dbReference type="SAM" id="SignalP"/>
    </source>
</evidence>
<comment type="caution">
    <text evidence="13">The sequence shown here is derived from an EMBL/GenBank/DDBJ whole genome shotgun (WGS) entry which is preliminary data.</text>
</comment>
<feature type="domain" description="Kazal-like" evidence="12">
    <location>
        <begin position="2485"/>
        <end position="2535"/>
    </location>
</feature>
<keyword evidence="3" id="KW-0677">Repeat</keyword>
<feature type="disulfide bond" evidence="7">
    <location>
        <begin position="2163"/>
        <end position="2180"/>
    </location>
</feature>
<keyword evidence="14" id="KW-1185">Reference proteome</keyword>
<dbReference type="Pfam" id="PF12947">
    <property type="entry name" value="EGF_3"/>
    <property type="match status" value="2"/>
</dbReference>
<dbReference type="Proteomes" id="UP000242188">
    <property type="component" value="Unassembled WGS sequence"/>
</dbReference>
<dbReference type="InterPro" id="IPR036056">
    <property type="entry name" value="Fibrinogen-like_C"/>
</dbReference>
<keyword evidence="4" id="KW-0106">Calcium</keyword>
<feature type="domain" description="VWFD" evidence="11">
    <location>
        <begin position="1737"/>
        <end position="1928"/>
    </location>
</feature>
<dbReference type="SMART" id="SM00832">
    <property type="entry name" value="C8"/>
    <property type="match status" value="1"/>
</dbReference>
<feature type="domain" description="EGF-like" evidence="10">
    <location>
        <begin position="1603"/>
        <end position="1641"/>
    </location>
</feature>
<dbReference type="SUPFAM" id="SSF57184">
    <property type="entry name" value="Growth factor receptor domain"/>
    <property type="match status" value="3"/>
</dbReference>
<dbReference type="SUPFAM" id="SSF57567">
    <property type="entry name" value="Serine protease inhibitors"/>
    <property type="match status" value="1"/>
</dbReference>
<dbReference type="SUPFAM" id="SSF100895">
    <property type="entry name" value="Kazal-type serine protease inhibitors"/>
    <property type="match status" value="2"/>
</dbReference>
<dbReference type="PROSITE" id="PS01186">
    <property type="entry name" value="EGF_2"/>
    <property type="match status" value="3"/>
</dbReference>
<dbReference type="InterPro" id="IPR001881">
    <property type="entry name" value="EGF-like_Ca-bd_dom"/>
</dbReference>
<dbReference type="InterPro" id="IPR002350">
    <property type="entry name" value="Kazal_dom"/>
</dbReference>
<dbReference type="SUPFAM" id="SSF82895">
    <property type="entry name" value="TSP-1 type 1 repeat"/>
    <property type="match status" value="1"/>
</dbReference>
<comment type="caution">
    <text evidence="7">Lacks conserved residue(s) required for the propagation of feature annotation.</text>
</comment>
<evidence type="ECO:0000256" key="5">
    <source>
        <dbReference type="ARBA" id="ARBA00023157"/>
    </source>
</evidence>
<dbReference type="PANTHER" id="PTHR24039:SF28">
    <property type="entry name" value="EGF-LIKE DOMAIN-CONTAINING PROTEIN"/>
    <property type="match status" value="1"/>
</dbReference>
<gene>
    <name evidence="13" type="ORF">KP79_PYT04731</name>
</gene>
<evidence type="ECO:0000313" key="13">
    <source>
        <dbReference type="EMBL" id="OWF37427.1"/>
    </source>
</evidence>
<name>A0A210PLT5_MIZYE</name>
<feature type="domain" description="EGF-like" evidence="10">
    <location>
        <begin position="2195"/>
        <end position="2235"/>
    </location>
</feature>
<dbReference type="InterPro" id="IPR024731">
    <property type="entry name" value="NELL2-like_EGF"/>
</dbReference>
<evidence type="ECO:0000256" key="7">
    <source>
        <dbReference type="PROSITE-ProRule" id="PRU00076"/>
    </source>
</evidence>
<dbReference type="InterPro" id="IPR001846">
    <property type="entry name" value="VWF_type-D"/>
</dbReference>
<evidence type="ECO:0000259" key="11">
    <source>
        <dbReference type="PROSITE" id="PS51233"/>
    </source>
</evidence>
<dbReference type="CDD" id="cd00054">
    <property type="entry name" value="EGF_CA"/>
    <property type="match status" value="6"/>
</dbReference>
<dbReference type="GO" id="GO:0007399">
    <property type="term" value="P:nervous system development"/>
    <property type="evidence" value="ECO:0007669"/>
    <property type="project" value="UniProtKB-ARBA"/>
</dbReference>
<reference evidence="13 14" key="1">
    <citation type="journal article" date="2017" name="Nat. Ecol. Evol.">
        <title>Scallop genome provides insights into evolution of bilaterian karyotype and development.</title>
        <authorList>
            <person name="Wang S."/>
            <person name="Zhang J."/>
            <person name="Jiao W."/>
            <person name="Li J."/>
            <person name="Xun X."/>
            <person name="Sun Y."/>
            <person name="Guo X."/>
            <person name="Huan P."/>
            <person name="Dong B."/>
            <person name="Zhang L."/>
            <person name="Hu X."/>
            <person name="Sun X."/>
            <person name="Wang J."/>
            <person name="Zhao C."/>
            <person name="Wang Y."/>
            <person name="Wang D."/>
            <person name="Huang X."/>
            <person name="Wang R."/>
            <person name="Lv J."/>
            <person name="Li Y."/>
            <person name="Zhang Z."/>
            <person name="Liu B."/>
            <person name="Lu W."/>
            <person name="Hui Y."/>
            <person name="Liang J."/>
            <person name="Zhou Z."/>
            <person name="Hou R."/>
            <person name="Li X."/>
            <person name="Liu Y."/>
            <person name="Li H."/>
            <person name="Ning X."/>
            <person name="Lin Y."/>
            <person name="Zhao L."/>
            <person name="Xing Q."/>
            <person name="Dou J."/>
            <person name="Li Y."/>
            <person name="Mao J."/>
            <person name="Guo H."/>
            <person name="Dou H."/>
            <person name="Li T."/>
            <person name="Mu C."/>
            <person name="Jiang W."/>
            <person name="Fu Q."/>
            <person name="Fu X."/>
            <person name="Miao Y."/>
            <person name="Liu J."/>
            <person name="Yu Q."/>
            <person name="Li R."/>
            <person name="Liao H."/>
            <person name="Li X."/>
            <person name="Kong Y."/>
            <person name="Jiang Z."/>
            <person name="Chourrout D."/>
            <person name="Li R."/>
            <person name="Bao Z."/>
        </authorList>
    </citation>
    <scope>NUCLEOTIDE SEQUENCE [LARGE SCALE GENOMIC DNA]</scope>
    <source>
        <strain evidence="13 14">PY_sf001</strain>
    </source>
</reference>
<evidence type="ECO:0000313" key="14">
    <source>
        <dbReference type="Proteomes" id="UP000242188"/>
    </source>
</evidence>
<dbReference type="Pfam" id="PF00094">
    <property type="entry name" value="VWD"/>
    <property type="match status" value="1"/>
</dbReference>
<feature type="chain" id="PRO_5012577896" evidence="8">
    <location>
        <begin position="27"/>
        <end position="2616"/>
    </location>
</feature>
<dbReference type="SMART" id="SM00179">
    <property type="entry name" value="EGF_CA"/>
    <property type="match status" value="8"/>
</dbReference>